<dbReference type="AlphaFoldDB" id="A0AAV1NMB7"/>
<proteinExistence type="predicted"/>
<sequence>MMGLATCHNPPKCQSQALGFITCMLSSFTVSHSFLLGYDEQYHRVGWPPSAAPSVLYPACGGAEVADEVMFVSVVVKSPRQTCLAQSQTRASPRPDAHRVEAKGGVNLGCKISPIGRGSGVLQSGDHQTPCCPFDDIMTPGH</sequence>
<dbReference type="EMBL" id="CAWUFR010000046">
    <property type="protein sequence ID" value="CAK6960774.1"/>
    <property type="molecule type" value="Genomic_DNA"/>
</dbReference>
<gene>
    <name evidence="1" type="ORF">FSCOSCO3_A029443</name>
</gene>
<organism evidence="1 2">
    <name type="scientific">Scomber scombrus</name>
    <name type="common">Atlantic mackerel</name>
    <name type="synonym">Scomber vernalis</name>
    <dbReference type="NCBI Taxonomy" id="13677"/>
    <lineage>
        <taxon>Eukaryota</taxon>
        <taxon>Metazoa</taxon>
        <taxon>Chordata</taxon>
        <taxon>Craniata</taxon>
        <taxon>Vertebrata</taxon>
        <taxon>Euteleostomi</taxon>
        <taxon>Actinopterygii</taxon>
        <taxon>Neopterygii</taxon>
        <taxon>Teleostei</taxon>
        <taxon>Neoteleostei</taxon>
        <taxon>Acanthomorphata</taxon>
        <taxon>Pelagiaria</taxon>
        <taxon>Scombriformes</taxon>
        <taxon>Scombridae</taxon>
        <taxon>Scomber</taxon>
    </lineage>
</organism>
<evidence type="ECO:0000313" key="1">
    <source>
        <dbReference type="EMBL" id="CAK6960774.1"/>
    </source>
</evidence>
<dbReference type="Proteomes" id="UP001314229">
    <property type="component" value="Unassembled WGS sequence"/>
</dbReference>
<evidence type="ECO:0000313" key="2">
    <source>
        <dbReference type="Proteomes" id="UP001314229"/>
    </source>
</evidence>
<reference evidence="1 2" key="1">
    <citation type="submission" date="2024-01" db="EMBL/GenBank/DDBJ databases">
        <authorList>
            <person name="Alioto T."/>
            <person name="Alioto T."/>
            <person name="Gomez Garrido J."/>
        </authorList>
    </citation>
    <scope>NUCLEOTIDE SEQUENCE [LARGE SCALE GENOMIC DNA]</scope>
</reference>
<protein>
    <submittedName>
        <fullName evidence="1">Uncharacterized protein</fullName>
    </submittedName>
</protein>
<keyword evidence="2" id="KW-1185">Reference proteome</keyword>
<comment type="caution">
    <text evidence="1">The sequence shown here is derived from an EMBL/GenBank/DDBJ whole genome shotgun (WGS) entry which is preliminary data.</text>
</comment>
<accession>A0AAV1NMB7</accession>
<name>A0AAV1NMB7_SCOSC</name>